<evidence type="ECO:0000313" key="11">
    <source>
        <dbReference type="Proteomes" id="UP001519460"/>
    </source>
</evidence>
<evidence type="ECO:0000256" key="7">
    <source>
        <dbReference type="SAM" id="Coils"/>
    </source>
</evidence>
<dbReference type="InterPro" id="IPR027417">
    <property type="entry name" value="P-loop_NTPase"/>
</dbReference>
<dbReference type="PANTHER" id="PTHR47972:SF65">
    <property type="entry name" value="KINESIN-LIKE PROTEIN"/>
    <property type="match status" value="1"/>
</dbReference>
<dbReference type="GO" id="GO:0005874">
    <property type="term" value="C:microtubule"/>
    <property type="evidence" value="ECO:0007669"/>
    <property type="project" value="UniProtKB-KW"/>
</dbReference>
<keyword evidence="4" id="KW-0206">Cytoskeleton</keyword>
<reference evidence="10 11" key="1">
    <citation type="journal article" date="2023" name="Sci. Data">
        <title>Genome assembly of the Korean intertidal mud-creeper Batillaria attramentaria.</title>
        <authorList>
            <person name="Patra A.K."/>
            <person name="Ho P.T."/>
            <person name="Jun S."/>
            <person name="Lee S.J."/>
            <person name="Kim Y."/>
            <person name="Won Y.J."/>
        </authorList>
    </citation>
    <scope>NUCLEOTIDE SEQUENCE [LARGE SCALE GENOMIC DNA]</scope>
    <source>
        <strain evidence="10">Wonlab-2016</strain>
    </source>
</reference>
<dbReference type="PRINTS" id="PR00380">
    <property type="entry name" value="KINESINHEAVY"/>
</dbReference>
<dbReference type="InterPro" id="IPR036961">
    <property type="entry name" value="Kinesin_motor_dom_sf"/>
</dbReference>
<feature type="compositionally biased region" description="Basic and acidic residues" evidence="8">
    <location>
        <begin position="56"/>
        <end position="70"/>
    </location>
</feature>
<dbReference type="PROSITE" id="PS50067">
    <property type="entry name" value="KINESIN_MOTOR_2"/>
    <property type="match status" value="1"/>
</dbReference>
<dbReference type="GO" id="GO:0005524">
    <property type="term" value="F:ATP binding"/>
    <property type="evidence" value="ECO:0007669"/>
    <property type="project" value="UniProtKB-UniRule"/>
</dbReference>
<feature type="region of interest" description="Disordered" evidence="8">
    <location>
        <begin position="387"/>
        <end position="412"/>
    </location>
</feature>
<evidence type="ECO:0000313" key="10">
    <source>
        <dbReference type="EMBL" id="KAK7482767.1"/>
    </source>
</evidence>
<feature type="region of interest" description="Disordered" evidence="8">
    <location>
        <begin position="1"/>
        <end position="146"/>
    </location>
</feature>
<dbReference type="EMBL" id="JACVVK020000238">
    <property type="protein sequence ID" value="KAK7482767.1"/>
    <property type="molecule type" value="Genomic_DNA"/>
</dbReference>
<keyword evidence="11" id="KW-1185">Reference proteome</keyword>
<protein>
    <recommendedName>
        <fullName evidence="6">Kinesin-like protein</fullName>
    </recommendedName>
</protein>
<evidence type="ECO:0000256" key="1">
    <source>
        <dbReference type="ARBA" id="ARBA00004245"/>
    </source>
</evidence>
<dbReference type="InterPro" id="IPR019821">
    <property type="entry name" value="Kinesin_motor_CS"/>
</dbReference>
<keyword evidence="5 6" id="KW-0505">Motor protein</keyword>
<dbReference type="Gene3D" id="3.40.850.10">
    <property type="entry name" value="Kinesin motor domain"/>
    <property type="match status" value="1"/>
</dbReference>
<feature type="compositionally biased region" description="Basic and acidic residues" evidence="8">
    <location>
        <begin position="212"/>
        <end position="228"/>
    </location>
</feature>
<evidence type="ECO:0000256" key="6">
    <source>
        <dbReference type="RuleBase" id="RU000394"/>
    </source>
</evidence>
<proteinExistence type="inferred from homology"/>
<dbReference type="Pfam" id="PF00225">
    <property type="entry name" value="Kinesin"/>
    <property type="match status" value="1"/>
</dbReference>
<name>A0ABD0K5P9_9CAEN</name>
<feature type="compositionally biased region" description="Polar residues" evidence="8">
    <location>
        <begin position="201"/>
        <end position="210"/>
    </location>
</feature>
<feature type="region of interest" description="Disordered" evidence="8">
    <location>
        <begin position="198"/>
        <end position="228"/>
    </location>
</feature>
<dbReference type="InterPro" id="IPR027640">
    <property type="entry name" value="Kinesin-like_fam"/>
</dbReference>
<dbReference type="GO" id="GO:0003774">
    <property type="term" value="F:cytoskeletal motor activity"/>
    <property type="evidence" value="ECO:0007669"/>
    <property type="project" value="UniProtKB-UniRule"/>
</dbReference>
<accession>A0ABD0K5P9</accession>
<feature type="compositionally biased region" description="Low complexity" evidence="8">
    <location>
        <begin position="397"/>
        <end position="412"/>
    </location>
</feature>
<evidence type="ECO:0000256" key="5">
    <source>
        <dbReference type="PROSITE-ProRule" id="PRU00283"/>
    </source>
</evidence>
<feature type="compositionally biased region" description="Polar residues" evidence="8">
    <location>
        <begin position="42"/>
        <end position="55"/>
    </location>
</feature>
<dbReference type="InterPro" id="IPR001752">
    <property type="entry name" value="Kinesin_motor_dom"/>
</dbReference>
<keyword evidence="6" id="KW-0493">Microtubule</keyword>
<sequence length="827" mass="92562">MGNGASASQPSSPRPVAASSPRRAASYADPTDVGRSPRRRGNNFQEVQVQNSTNHVRQDHRPDGQRRAEAAGRQAAALDHQRRVAAAHAQREQQEAARQSRSGESLTHGAPRHSRQQEPPRAGDGGQREGGRRQAPAPANMTTLQPDQVVFETYTNREGKEFICAYRAGKRYYLDSWHSQEWQPFPERWYQEGTLRPLDDNQAQQSTYDQSSRSDRSSRRRDDREGFLKHPKRGRVETYLMEEKRYVHFFFDKYSGNWLRLPIGWELHHPLIKNMVEHVEDALPKWKNPADILAMLRVCNYNPDECIGTYLHLEGDEWLVPPKSTKAISDSENLLDSLKQKVKTLEMELKDEKRQRQAAEKQLADLQEKYSNLNADAHVAMTQMEAMQTSRPKTARPKTPAGKKPAKGAPAADMFDPAQLEELTKSARELHKTQTHLKMTVISQSDAIKQLIAETIRAVADIRSSDSGSAQELEEIRALYQKEALQRRLLYNQLQELRGNIRVFCRPRKDDRCTSCLKFPSEQDIMVVNTDGSKKTFSFDKVYTTESSQEEIFKDTCPIISSCVDGYNVCLMAYGQTGSGKTFTMMGPENNPGINIRAISELLKVCAERKETKSYILKVSMVEIYNETVQDLLTSDAKTLELHAVGNMVRIPDITEMPIETVKDVKAVMDMGEKNRSVAETKMNSTSSRSHLLLRIAVSGTDKVSGAVSNGVLTLCDLAGSERISKTEASGQRLVEAAAINKSLSALGQVFTALRSSQLHVPYRNSKLTQILRPCLGGDAKACLFVNVSPDAKNYPETCNTLDFGSNARQVALGQAKQNIKKAPGGP</sequence>
<dbReference type="AlphaFoldDB" id="A0ABD0K5P9"/>
<dbReference type="SUPFAM" id="SSF52540">
    <property type="entry name" value="P-loop containing nucleoside triphosphate hydrolases"/>
    <property type="match status" value="1"/>
</dbReference>
<keyword evidence="3 5" id="KW-0067">ATP-binding</keyword>
<dbReference type="PROSITE" id="PS00411">
    <property type="entry name" value="KINESIN_MOTOR_1"/>
    <property type="match status" value="1"/>
</dbReference>
<feature type="coiled-coil region" evidence="7">
    <location>
        <begin position="328"/>
        <end position="383"/>
    </location>
</feature>
<dbReference type="PANTHER" id="PTHR47972">
    <property type="entry name" value="KINESIN-LIKE PROTEIN KLP-3"/>
    <property type="match status" value="1"/>
</dbReference>
<dbReference type="Proteomes" id="UP001519460">
    <property type="component" value="Unassembled WGS sequence"/>
</dbReference>
<gene>
    <name evidence="10" type="ORF">BaRGS_00025933</name>
</gene>
<keyword evidence="4" id="KW-0963">Cytoplasm</keyword>
<evidence type="ECO:0000256" key="8">
    <source>
        <dbReference type="SAM" id="MobiDB-lite"/>
    </source>
</evidence>
<comment type="subcellular location">
    <subcellularLocation>
        <location evidence="1">Cytoplasm</location>
        <location evidence="1">Cytoskeleton</location>
    </subcellularLocation>
</comment>
<organism evidence="10 11">
    <name type="scientific">Batillaria attramentaria</name>
    <dbReference type="NCBI Taxonomy" id="370345"/>
    <lineage>
        <taxon>Eukaryota</taxon>
        <taxon>Metazoa</taxon>
        <taxon>Spiralia</taxon>
        <taxon>Lophotrochozoa</taxon>
        <taxon>Mollusca</taxon>
        <taxon>Gastropoda</taxon>
        <taxon>Caenogastropoda</taxon>
        <taxon>Sorbeoconcha</taxon>
        <taxon>Cerithioidea</taxon>
        <taxon>Batillariidae</taxon>
        <taxon>Batillaria</taxon>
    </lineage>
</organism>
<feature type="compositionally biased region" description="Low complexity" evidence="8">
    <location>
        <begin position="1"/>
        <end position="28"/>
    </location>
</feature>
<feature type="binding site" evidence="5">
    <location>
        <begin position="575"/>
        <end position="582"/>
    </location>
    <ligand>
        <name>ATP</name>
        <dbReference type="ChEBI" id="CHEBI:30616"/>
    </ligand>
</feature>
<feature type="domain" description="Kinesin motor" evidence="9">
    <location>
        <begin position="500"/>
        <end position="811"/>
    </location>
</feature>
<evidence type="ECO:0000256" key="2">
    <source>
        <dbReference type="ARBA" id="ARBA00022741"/>
    </source>
</evidence>
<comment type="caution">
    <text evidence="10">The sequence shown here is derived from an EMBL/GenBank/DDBJ whole genome shotgun (WGS) entry which is preliminary data.</text>
</comment>
<keyword evidence="7" id="KW-0175">Coiled coil</keyword>
<evidence type="ECO:0000256" key="3">
    <source>
        <dbReference type="ARBA" id="ARBA00022840"/>
    </source>
</evidence>
<evidence type="ECO:0000259" key="9">
    <source>
        <dbReference type="PROSITE" id="PS50067"/>
    </source>
</evidence>
<evidence type="ECO:0000256" key="4">
    <source>
        <dbReference type="ARBA" id="ARBA00023212"/>
    </source>
</evidence>
<dbReference type="SMART" id="SM00129">
    <property type="entry name" value="KISc"/>
    <property type="match status" value="1"/>
</dbReference>
<keyword evidence="2 5" id="KW-0547">Nucleotide-binding</keyword>
<comment type="similarity">
    <text evidence="5 6">Belongs to the TRAFAC class myosin-kinesin ATPase superfamily. Kinesin family.</text>
</comment>